<comment type="caution">
    <text evidence="14">The sequence shown here is derived from an EMBL/GenBank/DDBJ whole genome shotgun (WGS) entry which is preliminary data.</text>
</comment>
<feature type="domain" description="ABC transmembrane type-1" evidence="13">
    <location>
        <begin position="35"/>
        <end position="314"/>
    </location>
</feature>
<dbReference type="GO" id="GO:0015421">
    <property type="term" value="F:ABC-type oligopeptide transporter activity"/>
    <property type="evidence" value="ECO:0007669"/>
    <property type="project" value="TreeGrafter"/>
</dbReference>
<keyword evidence="8 11" id="KW-1133">Transmembrane helix</keyword>
<feature type="transmembrane region" description="Helical" evidence="11">
    <location>
        <begin position="165"/>
        <end position="186"/>
    </location>
</feature>
<evidence type="ECO:0000256" key="7">
    <source>
        <dbReference type="ARBA" id="ARBA00022840"/>
    </source>
</evidence>
<keyword evidence="3" id="KW-0813">Transport</keyword>
<evidence type="ECO:0000256" key="9">
    <source>
        <dbReference type="ARBA" id="ARBA00023136"/>
    </source>
</evidence>
<feature type="domain" description="ABC transporter" evidence="12">
    <location>
        <begin position="1362"/>
        <end position="1599"/>
    </location>
</feature>
<dbReference type="PANTHER" id="PTHR43394:SF1">
    <property type="entry name" value="ATP-BINDING CASSETTE SUB-FAMILY B MEMBER 10, MITOCHONDRIAL"/>
    <property type="match status" value="1"/>
</dbReference>
<reference evidence="14 15" key="1">
    <citation type="journal article" date="2016" name="DNA Res.">
        <title>The draft genome of MD-2 pineapple using hybrid error correction of long reads.</title>
        <authorList>
            <person name="Redwan R.M."/>
            <person name="Saidin A."/>
            <person name="Kumar S.V."/>
        </authorList>
    </citation>
    <scope>NUCLEOTIDE SEQUENCE [LARGE SCALE GENOMIC DNA]</scope>
    <source>
        <strain evidence="15">cv. MD2</strain>
        <tissue evidence="14">Leaf</tissue>
    </source>
</reference>
<feature type="transmembrane region" description="Helical" evidence="11">
    <location>
        <begin position="30"/>
        <end position="51"/>
    </location>
</feature>
<dbReference type="PROSITE" id="PS50893">
    <property type="entry name" value="ABC_TRANSPORTER_2"/>
    <property type="match status" value="3"/>
</dbReference>
<feature type="transmembrane region" description="Helical" evidence="11">
    <location>
        <begin position="1198"/>
        <end position="1225"/>
    </location>
</feature>
<dbReference type="Proteomes" id="UP000092600">
    <property type="component" value="Unassembled WGS sequence"/>
</dbReference>
<feature type="transmembrane region" description="Helical" evidence="11">
    <location>
        <begin position="252"/>
        <end position="279"/>
    </location>
</feature>
<evidence type="ECO:0000256" key="2">
    <source>
        <dbReference type="ARBA" id="ARBA00007577"/>
    </source>
</evidence>
<dbReference type="FunFam" id="3.40.50.300:FF:000836">
    <property type="entry name" value="ABC transporter B family member 25"/>
    <property type="match status" value="3"/>
</dbReference>
<dbReference type="InterPro" id="IPR027417">
    <property type="entry name" value="P-loop_NTPase"/>
</dbReference>
<dbReference type="CDD" id="cd03249">
    <property type="entry name" value="ABC_MTABC3_MDL1_MDL2"/>
    <property type="match status" value="2"/>
</dbReference>
<feature type="transmembrane region" description="Helical" evidence="11">
    <location>
        <begin position="291"/>
        <end position="312"/>
    </location>
</feature>
<dbReference type="Pfam" id="PF00664">
    <property type="entry name" value="ABC_membrane"/>
    <property type="match status" value="3"/>
</dbReference>
<evidence type="ECO:0000256" key="6">
    <source>
        <dbReference type="ARBA" id="ARBA00022741"/>
    </source>
</evidence>
<dbReference type="Gene3D" id="1.20.1560.10">
    <property type="entry name" value="ABC transporter type 1, transmembrane domain"/>
    <property type="match status" value="3"/>
</dbReference>
<dbReference type="SMART" id="SM00382">
    <property type="entry name" value="AAA"/>
    <property type="match status" value="3"/>
</dbReference>
<evidence type="ECO:0000259" key="13">
    <source>
        <dbReference type="PROSITE" id="PS50929"/>
    </source>
</evidence>
<dbReference type="PROSITE" id="PS00211">
    <property type="entry name" value="ABC_TRANSPORTER_1"/>
    <property type="match status" value="3"/>
</dbReference>
<evidence type="ECO:0000256" key="5">
    <source>
        <dbReference type="ARBA" id="ARBA00022692"/>
    </source>
</evidence>
<dbReference type="PROSITE" id="PS50929">
    <property type="entry name" value="ABC_TM1F"/>
    <property type="match status" value="3"/>
</dbReference>
<dbReference type="NCBIfam" id="NF010167">
    <property type="entry name" value="PRK13648.1"/>
    <property type="match status" value="4"/>
</dbReference>
<dbReference type="FunFam" id="1.20.1560.10:FF:000058">
    <property type="entry name" value="ABC transporter B family member 25"/>
    <property type="match status" value="1"/>
</dbReference>
<keyword evidence="5 11" id="KW-0812">Transmembrane</keyword>
<protein>
    <submittedName>
        <fullName evidence="14">ABC transporter B family member 25</fullName>
    </submittedName>
</protein>
<dbReference type="Pfam" id="PF00005">
    <property type="entry name" value="ABC_tran"/>
    <property type="match status" value="3"/>
</dbReference>
<dbReference type="EMBL" id="LSRQ01003987">
    <property type="protein sequence ID" value="OAY70238.1"/>
    <property type="molecule type" value="Genomic_DNA"/>
</dbReference>
<dbReference type="GO" id="GO:0016887">
    <property type="term" value="F:ATP hydrolysis activity"/>
    <property type="evidence" value="ECO:0007669"/>
    <property type="project" value="InterPro"/>
</dbReference>
<keyword evidence="9 11" id="KW-0472">Membrane</keyword>
<evidence type="ECO:0000256" key="3">
    <source>
        <dbReference type="ARBA" id="ARBA00022448"/>
    </source>
</evidence>
<feature type="domain" description="ABC transporter" evidence="12">
    <location>
        <begin position="348"/>
        <end position="585"/>
    </location>
</feature>
<dbReference type="InterPro" id="IPR039421">
    <property type="entry name" value="Type_1_exporter"/>
</dbReference>
<dbReference type="GO" id="GO:0010044">
    <property type="term" value="P:response to aluminum ion"/>
    <property type="evidence" value="ECO:0007669"/>
    <property type="project" value="UniProtKB-ARBA"/>
</dbReference>
<dbReference type="InterPro" id="IPR003439">
    <property type="entry name" value="ABC_transporter-like_ATP-bd"/>
</dbReference>
<name>A0A199UZQ9_ANACO</name>
<dbReference type="PANTHER" id="PTHR43394">
    <property type="entry name" value="ATP-DEPENDENT PERMEASE MDL1, MITOCHONDRIAL"/>
    <property type="match status" value="1"/>
</dbReference>
<dbReference type="InterPro" id="IPR003593">
    <property type="entry name" value="AAA+_ATPase"/>
</dbReference>
<dbReference type="SUPFAM" id="SSF52540">
    <property type="entry name" value="P-loop containing nucleoside triphosphate hydrolases"/>
    <property type="match status" value="3"/>
</dbReference>
<comment type="similarity">
    <text evidence="2">Belongs to the ABC transporter superfamily. ABCB family. Multidrug resistance exporter (TC 3.A.1.201) subfamily.</text>
</comment>
<keyword evidence="6" id="KW-0547">Nucleotide-binding</keyword>
<organism evidence="14 15">
    <name type="scientific">Ananas comosus</name>
    <name type="common">Pineapple</name>
    <name type="synonym">Ananas ananas</name>
    <dbReference type="NCBI Taxonomy" id="4615"/>
    <lineage>
        <taxon>Eukaryota</taxon>
        <taxon>Viridiplantae</taxon>
        <taxon>Streptophyta</taxon>
        <taxon>Embryophyta</taxon>
        <taxon>Tracheophyta</taxon>
        <taxon>Spermatophyta</taxon>
        <taxon>Magnoliopsida</taxon>
        <taxon>Liliopsida</taxon>
        <taxon>Poales</taxon>
        <taxon>Bromeliaceae</taxon>
        <taxon>Bromelioideae</taxon>
        <taxon>Ananas</taxon>
    </lineage>
</organism>
<gene>
    <name evidence="14" type="ORF">ACMD2_06169</name>
</gene>
<feature type="domain" description="ABC transmembrane type-1" evidence="13">
    <location>
        <begin position="599"/>
        <end position="729"/>
    </location>
</feature>
<evidence type="ECO:0000313" key="15">
    <source>
        <dbReference type="Proteomes" id="UP000092600"/>
    </source>
</evidence>
<dbReference type="SUPFAM" id="SSF90123">
    <property type="entry name" value="ABC transporter transmembrane region"/>
    <property type="match status" value="3"/>
</dbReference>
<evidence type="ECO:0000313" key="14">
    <source>
        <dbReference type="EMBL" id="OAY70238.1"/>
    </source>
</evidence>
<accession>A0A199UZQ9</accession>
<feature type="transmembrane region" description="Helical" evidence="11">
    <location>
        <begin position="1112"/>
        <end position="1132"/>
    </location>
</feature>
<dbReference type="InterPro" id="IPR011527">
    <property type="entry name" value="ABC1_TM_dom"/>
</dbReference>
<feature type="transmembrane region" description="Helical" evidence="11">
    <location>
        <begin position="83"/>
        <end position="103"/>
    </location>
</feature>
<feature type="transmembrane region" description="Helical" evidence="11">
    <location>
        <begin position="1300"/>
        <end position="1325"/>
    </location>
</feature>
<evidence type="ECO:0000256" key="4">
    <source>
        <dbReference type="ARBA" id="ARBA00022554"/>
    </source>
</evidence>
<evidence type="ECO:0000256" key="10">
    <source>
        <dbReference type="SAM" id="MobiDB-lite"/>
    </source>
</evidence>
<feature type="region of interest" description="Disordered" evidence="10">
    <location>
        <begin position="1"/>
        <end position="23"/>
    </location>
</feature>
<evidence type="ECO:0000256" key="1">
    <source>
        <dbReference type="ARBA" id="ARBA00004128"/>
    </source>
</evidence>
<evidence type="ECO:0000259" key="12">
    <source>
        <dbReference type="PROSITE" id="PS50893"/>
    </source>
</evidence>
<feature type="domain" description="ABC transporter" evidence="12">
    <location>
        <begin position="763"/>
        <end position="1024"/>
    </location>
</feature>
<evidence type="ECO:0000256" key="11">
    <source>
        <dbReference type="SAM" id="Phobius"/>
    </source>
</evidence>
<sequence>MVDCVAQKESSSRAPSSDLEEGNDVQAKPYAGRLVVATVALLIASLSNTLIRKYGGKTIDIVSRDLREPKEQDEALDAVKNTILEIVLIVIVGSICTALRSWLFNSASERVVARLRKDLFSHLINQEIAFFDVNMTGELLSRLSVDTQVIKNAATTNLSEALRNIATVSIGLVLVLLVVPAIAVGVRMFGRYLRELSHQTQAAAAVAASIAEESFGAIRTVRSFAQEEHQNSCYSEKVDDTLKLGLKQAKIVGLYSGGMDAAFTLPVVCVVIYGAYLAIKGCMTTGALTSFILYSLQVASSISSLFGLYTTIMKASGASRRVFQFLDRVSSMPKSGDKCPSIGHNGEVELDDVWFAYPSRPAHMVLEGITLKLSPGSKVALVGPSGGGKTTIAHLIERFYDPVKGKILLNGVSLVEISHQYLHRQVSIVSQEPVLFNCSIEENIAYGLNGKAGAAEIENVAKMANAHEFVSKFPDKYKTVVGERGIRLSGGQKQRIAIARALLMNPCVLLLDEATSALDAESEYLVQDAMESLMKGRTVLVIAHRLSTVKSADSVEVVSDGQIVERGTHDELLSRNGIYTALVKRQLQGPRVEADELRIGVRMFGRYLRELSHQTQAAAAVAASIAEESFGAIRTVRSFAQEEHQISCYSEKVDDTLKLGLKQAKIVGLYSGGMDAAFTLPVVCVVIYGAYLAIKGYMTTGVLTSFILYSLQVASSISSLFGLYTTIMKASGASRRVFQFLDRVFSMPKPGDKCPSIGHNGEVELDDVWFAYPSRPAHMVLEGITLKLSPGSKVALVGPSGGGKTTIAHLIERFYDPVKGKILLNGVSLVEISHQYLHRQVSIVSQEPVLFNCSIEENIAYGLNGKAGAAEIENVAVSIGVLMEATLDEDIISNYEYLIQKMANAHEFVSKFPEKYKTVVGERGIRLSGGQKQRIAIARALLMNPCVLLLDEATSALDAESEYLVQDAMESLMKGRTVLVIAHRLSTVKSADSVEVVSDGQIVERGTHDELLSRNGIYTALVKRQLQGPRVEADELLDIEMGRNMRITTATTGNRAPLLLNNHEESSRPSSDLEEGNEIQPKYGGKIIDIVSRDAREPEEQAAALNAVKNTILEIVIIVVVGSICTALRAWLFNSASERVVARLRKDLFSHLINQEIAFFDVTRTGELLSRLSEDTQIIKNAATTNLSEALRNITTTIIGLGFMFVTSWKLTLLALVIVPVISVAESFGAIRTVRSFAQEEHEISRYSEKVDETLKLGLKQAKVVGLFSGGINAASTLSVVIVLIYGANLTITGSMTTGALTSFILYSLTVGSSVSALSGLYTTVMKASGASRRVFQLLDRISSMPNNGDQSPTISDHDGDVELDDVWFAYPSRPSHMVLKGITLKLSPGSKVALVGPSGGGKTTVANLIERFYDPLKGKILLNGVQLVEISHKFLHRQVSIVSQEPVLFNCSIEENIAYGLDGSASIDSIENAAKMANAHEFISSFPDQYKTIVGERGIRLSGGQKQRIAIARALLMNPCILLLDEATSALDAESEYLVQDAMDSLMKGRTVLVIAHRLSTVKSADSVAVVSDGQIVERGTHDELLSQNGIYTALVKRQLQGPRFEASNNVSQELSTIFFILYSCGDLKECSTCFGSINNTTCKIYFELREFYLFITYIRQNESVNDHAVSI</sequence>
<keyword evidence="7" id="KW-0067">ATP-binding</keyword>
<dbReference type="STRING" id="4615.A0A199UZQ9"/>
<feature type="transmembrane region" description="Helical" evidence="11">
    <location>
        <begin position="1264"/>
        <end position="1288"/>
    </location>
</feature>
<dbReference type="GO" id="GO:0090374">
    <property type="term" value="P:oligopeptide export from mitochondrion"/>
    <property type="evidence" value="ECO:0007669"/>
    <property type="project" value="TreeGrafter"/>
</dbReference>
<feature type="domain" description="ABC transmembrane type-1" evidence="13">
    <location>
        <begin position="1079"/>
        <end position="1327"/>
    </location>
</feature>
<dbReference type="InterPro" id="IPR036640">
    <property type="entry name" value="ABC1_TM_sf"/>
</dbReference>
<dbReference type="GO" id="GO:0005743">
    <property type="term" value="C:mitochondrial inner membrane"/>
    <property type="evidence" value="ECO:0007669"/>
    <property type="project" value="TreeGrafter"/>
</dbReference>
<feature type="transmembrane region" description="Helical" evidence="11">
    <location>
        <begin position="667"/>
        <end position="694"/>
    </location>
</feature>
<dbReference type="InterPro" id="IPR017871">
    <property type="entry name" value="ABC_transporter-like_CS"/>
</dbReference>
<proteinExistence type="inferred from homology"/>
<comment type="subcellular location">
    <subcellularLocation>
        <location evidence="1">Vacuole membrane</location>
        <topology evidence="1">Multi-pass membrane protein</topology>
    </subcellularLocation>
</comment>
<dbReference type="GO" id="GO:0005524">
    <property type="term" value="F:ATP binding"/>
    <property type="evidence" value="ECO:0007669"/>
    <property type="project" value="UniProtKB-KW"/>
</dbReference>
<feature type="transmembrane region" description="Helical" evidence="11">
    <location>
        <begin position="706"/>
        <end position="727"/>
    </location>
</feature>
<keyword evidence="4" id="KW-0926">Vacuole</keyword>
<evidence type="ECO:0000256" key="8">
    <source>
        <dbReference type="ARBA" id="ARBA00022989"/>
    </source>
</evidence>
<dbReference type="GO" id="GO:0005774">
    <property type="term" value="C:vacuolar membrane"/>
    <property type="evidence" value="ECO:0007669"/>
    <property type="project" value="UniProtKB-SubCell"/>
</dbReference>
<dbReference type="Gene3D" id="3.40.50.300">
    <property type="entry name" value="P-loop containing nucleotide triphosphate hydrolases"/>
    <property type="match status" value="3"/>
</dbReference>